<evidence type="ECO:0000313" key="1">
    <source>
        <dbReference type="EMBL" id="KKZ63833.1"/>
    </source>
</evidence>
<name>A0A0G2I0D0_9EURO</name>
<accession>A0A0G2I0D0</accession>
<protein>
    <submittedName>
        <fullName evidence="1">Uncharacterized protein</fullName>
    </submittedName>
</protein>
<dbReference type="VEuPathDB" id="FungiDB:EMCG_01867"/>
<proteinExistence type="predicted"/>
<organism evidence="1 2">
    <name type="scientific">[Emmonsia] crescens</name>
    <dbReference type="NCBI Taxonomy" id="73230"/>
    <lineage>
        <taxon>Eukaryota</taxon>
        <taxon>Fungi</taxon>
        <taxon>Dikarya</taxon>
        <taxon>Ascomycota</taxon>
        <taxon>Pezizomycotina</taxon>
        <taxon>Eurotiomycetes</taxon>
        <taxon>Eurotiomycetidae</taxon>
        <taxon>Onygenales</taxon>
        <taxon>Ajellomycetaceae</taxon>
        <taxon>Emergomyces</taxon>
    </lineage>
</organism>
<sequence length="116" mass="12448">MAIATPLVPANMNMENLRNRLAAGDARVAEADLDSRACGNMHLIFIKPGNPVADMFENPFIGHNVTASMAKEQKRFKISTGAPSASALVFLRPSSATIVTHDLLHGRSTPYDGMPT</sequence>
<reference evidence="2" key="1">
    <citation type="journal article" date="2015" name="PLoS Genet.">
        <title>The dynamic genome and transcriptome of the human fungal pathogen Blastomyces and close relative Emmonsia.</title>
        <authorList>
            <person name="Munoz J.F."/>
            <person name="Gauthier G.M."/>
            <person name="Desjardins C.A."/>
            <person name="Gallo J.E."/>
            <person name="Holder J."/>
            <person name="Sullivan T.D."/>
            <person name="Marty A.J."/>
            <person name="Carmen J.C."/>
            <person name="Chen Z."/>
            <person name="Ding L."/>
            <person name="Gujja S."/>
            <person name="Magrini V."/>
            <person name="Misas E."/>
            <person name="Mitreva M."/>
            <person name="Priest M."/>
            <person name="Saif S."/>
            <person name="Whiston E.A."/>
            <person name="Young S."/>
            <person name="Zeng Q."/>
            <person name="Goldman W.E."/>
            <person name="Mardis E.R."/>
            <person name="Taylor J.W."/>
            <person name="McEwen J.G."/>
            <person name="Clay O.K."/>
            <person name="Klein B.S."/>
            <person name="Cuomo C.A."/>
        </authorList>
    </citation>
    <scope>NUCLEOTIDE SEQUENCE [LARGE SCALE GENOMIC DNA]</scope>
    <source>
        <strain evidence="2">UAMH 3008</strain>
    </source>
</reference>
<dbReference type="Proteomes" id="UP000034164">
    <property type="component" value="Unassembled WGS sequence"/>
</dbReference>
<gene>
    <name evidence="1" type="ORF">EMCG_01867</name>
</gene>
<comment type="caution">
    <text evidence="1">The sequence shown here is derived from an EMBL/GenBank/DDBJ whole genome shotgun (WGS) entry which is preliminary data.</text>
</comment>
<dbReference type="EMBL" id="LCZI01000920">
    <property type="protein sequence ID" value="KKZ63833.1"/>
    <property type="molecule type" value="Genomic_DNA"/>
</dbReference>
<evidence type="ECO:0000313" key="2">
    <source>
        <dbReference type="Proteomes" id="UP000034164"/>
    </source>
</evidence>
<dbReference type="AlphaFoldDB" id="A0A0G2I0D0"/>